<evidence type="ECO:0000256" key="1">
    <source>
        <dbReference type="ARBA" id="ARBA00022729"/>
    </source>
</evidence>
<dbReference type="PROSITE" id="PS51257">
    <property type="entry name" value="PROKAR_LIPOPROTEIN"/>
    <property type="match status" value="1"/>
</dbReference>
<sequence>MQHRKKALLGIAAVSALTATLVACSSGADEAGDGEGPAGLNNPEVLNACVALSYEPLEYYENGTSGEVIGWDVDGVREVGKLLGVETKVNVMDFDGLIPGLQAGKCDVAWSGMYVNEERTQVADAVPVLRTGTQAVLRNEIAEKVAEPLDLCGLKLAAQTGTEDESHVKEVSEQCVAEGKPEIEVTGYPGSVDAIPAIRSGKLDGLVDTTVLAATLGMKNDDLTPVPGLFPADYWFGAYTDKGSEFSPVFEEAVHTLIENGTLQELAEEYGLNPDDVAEVDTQAL</sequence>
<evidence type="ECO:0000256" key="2">
    <source>
        <dbReference type="SAM" id="SignalP"/>
    </source>
</evidence>
<evidence type="ECO:0000313" key="4">
    <source>
        <dbReference type="EMBL" id="MBK0418706.1"/>
    </source>
</evidence>
<keyword evidence="5" id="KW-1185">Reference proteome</keyword>
<proteinExistence type="predicted"/>
<dbReference type="PANTHER" id="PTHR35936:SF19">
    <property type="entry name" value="AMINO-ACID-BINDING PROTEIN YXEM-RELATED"/>
    <property type="match status" value="1"/>
</dbReference>
<dbReference type="Gene3D" id="3.40.190.10">
    <property type="entry name" value="Periplasmic binding protein-like II"/>
    <property type="match status" value="2"/>
</dbReference>
<evidence type="ECO:0000259" key="3">
    <source>
        <dbReference type="SMART" id="SM00062"/>
    </source>
</evidence>
<keyword evidence="1 2" id="KW-0732">Signal</keyword>
<dbReference type="SUPFAM" id="SSF53850">
    <property type="entry name" value="Periplasmic binding protein-like II"/>
    <property type="match status" value="1"/>
</dbReference>
<reference evidence="4" key="1">
    <citation type="submission" date="2020-12" db="EMBL/GenBank/DDBJ databases">
        <title>Leucobacter sp. CAS1, isolated from Chromium sludge.</title>
        <authorList>
            <person name="Xu Z."/>
        </authorList>
    </citation>
    <scope>NUCLEOTIDE SEQUENCE</scope>
    <source>
        <strain evidence="4">CSA1</strain>
    </source>
</reference>
<dbReference type="RefSeq" id="WP_200114877.1">
    <property type="nucleotide sequence ID" value="NZ_JAEHOH010000008.1"/>
</dbReference>
<name>A0A934Q6P3_9MICO</name>
<dbReference type="Proteomes" id="UP000608530">
    <property type="component" value="Unassembled WGS sequence"/>
</dbReference>
<dbReference type="AlphaFoldDB" id="A0A934Q6P3"/>
<accession>A0A934Q6P3</accession>
<dbReference type="PANTHER" id="PTHR35936">
    <property type="entry name" value="MEMBRANE-BOUND LYTIC MUREIN TRANSGLYCOSYLASE F"/>
    <property type="match status" value="1"/>
</dbReference>
<dbReference type="Pfam" id="PF00497">
    <property type="entry name" value="SBP_bac_3"/>
    <property type="match status" value="1"/>
</dbReference>
<evidence type="ECO:0000313" key="5">
    <source>
        <dbReference type="Proteomes" id="UP000608530"/>
    </source>
</evidence>
<dbReference type="SMART" id="SM00062">
    <property type="entry name" value="PBPb"/>
    <property type="match status" value="1"/>
</dbReference>
<organism evidence="4 5">
    <name type="scientific">Leucobacter chromiisoli</name>
    <dbReference type="NCBI Taxonomy" id="2796471"/>
    <lineage>
        <taxon>Bacteria</taxon>
        <taxon>Bacillati</taxon>
        <taxon>Actinomycetota</taxon>
        <taxon>Actinomycetes</taxon>
        <taxon>Micrococcales</taxon>
        <taxon>Microbacteriaceae</taxon>
        <taxon>Leucobacter</taxon>
    </lineage>
</organism>
<comment type="caution">
    <text evidence="4">The sequence shown here is derived from an EMBL/GenBank/DDBJ whole genome shotgun (WGS) entry which is preliminary data.</text>
</comment>
<gene>
    <name evidence="4" type="ORF">JD276_06610</name>
</gene>
<dbReference type="EMBL" id="JAEHOH010000008">
    <property type="protein sequence ID" value="MBK0418706.1"/>
    <property type="molecule type" value="Genomic_DNA"/>
</dbReference>
<feature type="chain" id="PRO_5037932801" evidence="2">
    <location>
        <begin position="29"/>
        <end position="285"/>
    </location>
</feature>
<dbReference type="InterPro" id="IPR001638">
    <property type="entry name" value="Solute-binding_3/MltF_N"/>
</dbReference>
<feature type="domain" description="Solute-binding protein family 3/N-terminal" evidence="3">
    <location>
        <begin position="45"/>
        <end position="274"/>
    </location>
</feature>
<protein>
    <submittedName>
        <fullName evidence="4">Transporter substrate-binding domain-containing protein</fullName>
    </submittedName>
</protein>
<feature type="signal peptide" evidence="2">
    <location>
        <begin position="1"/>
        <end position="28"/>
    </location>
</feature>